<dbReference type="EMBL" id="SZYD01000019">
    <property type="protein sequence ID" value="KAD2393172.1"/>
    <property type="molecule type" value="Genomic_DNA"/>
</dbReference>
<evidence type="ECO:0008006" key="3">
    <source>
        <dbReference type="Google" id="ProtNLM"/>
    </source>
</evidence>
<comment type="caution">
    <text evidence="1">The sequence shown here is derived from an EMBL/GenBank/DDBJ whole genome shotgun (WGS) entry which is preliminary data.</text>
</comment>
<dbReference type="InterPro" id="IPR032567">
    <property type="entry name" value="RTL1-rel"/>
</dbReference>
<proteinExistence type="predicted"/>
<evidence type="ECO:0000313" key="1">
    <source>
        <dbReference type="EMBL" id="KAD2393172.1"/>
    </source>
</evidence>
<dbReference type="SUPFAM" id="SSF56672">
    <property type="entry name" value="DNA/RNA polymerases"/>
    <property type="match status" value="1"/>
</dbReference>
<evidence type="ECO:0000313" key="2">
    <source>
        <dbReference type="Proteomes" id="UP000326396"/>
    </source>
</evidence>
<accession>A0A5N6LLT2</accession>
<name>A0A5N6LLT2_9ASTR</name>
<keyword evidence="2" id="KW-1185">Reference proteome</keyword>
<protein>
    <recommendedName>
        <fullName evidence="3">Reverse transcriptase domain-containing protein</fullName>
    </recommendedName>
</protein>
<dbReference type="PANTHER" id="PTHR15503">
    <property type="entry name" value="LDOC1 RELATED"/>
    <property type="match status" value="1"/>
</dbReference>
<dbReference type="Proteomes" id="UP000326396">
    <property type="component" value="Linkage Group LG9"/>
</dbReference>
<dbReference type="AlphaFoldDB" id="A0A5N6LLT2"/>
<reference evidence="1 2" key="1">
    <citation type="submission" date="2019-05" db="EMBL/GenBank/DDBJ databases">
        <title>Mikania micrantha, genome provides insights into the molecular mechanism of rapid growth.</title>
        <authorList>
            <person name="Liu B."/>
        </authorList>
    </citation>
    <scope>NUCLEOTIDE SEQUENCE [LARGE SCALE GENOMIC DNA]</scope>
    <source>
        <strain evidence="1">NLD-2019</strain>
        <tissue evidence="1">Leaf</tissue>
    </source>
</reference>
<dbReference type="OrthoDB" id="407598at2759"/>
<organism evidence="1 2">
    <name type="scientific">Mikania micrantha</name>
    <name type="common">bitter vine</name>
    <dbReference type="NCBI Taxonomy" id="192012"/>
    <lineage>
        <taxon>Eukaryota</taxon>
        <taxon>Viridiplantae</taxon>
        <taxon>Streptophyta</taxon>
        <taxon>Embryophyta</taxon>
        <taxon>Tracheophyta</taxon>
        <taxon>Spermatophyta</taxon>
        <taxon>Magnoliopsida</taxon>
        <taxon>eudicotyledons</taxon>
        <taxon>Gunneridae</taxon>
        <taxon>Pentapetalae</taxon>
        <taxon>asterids</taxon>
        <taxon>campanulids</taxon>
        <taxon>Asterales</taxon>
        <taxon>Asteraceae</taxon>
        <taxon>Asteroideae</taxon>
        <taxon>Heliantheae alliance</taxon>
        <taxon>Eupatorieae</taxon>
        <taxon>Mikania</taxon>
    </lineage>
</organism>
<dbReference type="Gene3D" id="3.10.10.10">
    <property type="entry name" value="HIV Type 1 Reverse Transcriptase, subunit A, domain 1"/>
    <property type="match status" value="1"/>
</dbReference>
<dbReference type="PANTHER" id="PTHR15503:SF45">
    <property type="entry name" value="RNA-DIRECTED DNA POLYMERASE HOMOLOG"/>
    <property type="match status" value="1"/>
</dbReference>
<gene>
    <name evidence="1" type="ORF">E3N88_40149</name>
</gene>
<dbReference type="InterPro" id="IPR043502">
    <property type="entry name" value="DNA/RNA_pol_sf"/>
</dbReference>
<sequence length="167" mass="19083">MRVALGSFDILAGTDWLSKNQAEIVWHDKVGYIAILALITDKTEEEKKLEDIPVVCNYPDAFPEDLPGLPPPRQVEFHIDFELGATPIARASCRLAPSEMQELSNQLQELLDKSFIRPSYSPWGAPVLFVKKNDGTFHMYIDYHELNKVTTKNRYPLPRIDELLDQL</sequence>